<proteinExistence type="predicted"/>
<keyword evidence="3" id="KW-1185">Reference proteome</keyword>
<feature type="region of interest" description="Disordered" evidence="1">
    <location>
        <begin position="1"/>
        <end position="30"/>
    </location>
</feature>
<gene>
    <name evidence="2" type="ORF">EVAR_100616_1</name>
</gene>
<reference evidence="2 3" key="1">
    <citation type="journal article" date="2019" name="Commun. Biol.">
        <title>The bagworm genome reveals a unique fibroin gene that provides high tensile strength.</title>
        <authorList>
            <person name="Kono N."/>
            <person name="Nakamura H."/>
            <person name="Ohtoshi R."/>
            <person name="Tomita M."/>
            <person name="Numata K."/>
            <person name="Arakawa K."/>
        </authorList>
    </citation>
    <scope>NUCLEOTIDE SEQUENCE [LARGE SCALE GENOMIC DNA]</scope>
</reference>
<dbReference type="Proteomes" id="UP000299102">
    <property type="component" value="Unassembled WGS sequence"/>
</dbReference>
<sequence length="332" mass="37600">MEQNREPSHNHYRHQAKKRNSKRDRGRTGIEPKIELGVRIKSVISTETGINGRNDRPTSFRNSLYIHAGEAAGGRIFSDKYWASDVKNGILETNVVGAALLPTRVQHENGPVRSVTHHDLTEYRREVVAFAVAFRPISHLCPAIKSSICVSDANTKPTVLTSNFGPVDQHDCVRPTQGPRQTPPCCKQVWLQAEKSDGEVSKIVSRIQGNGGREAELPEDLVIPDKHFNEYDFDKWNPNKDTHIALNSQRNPRNHSCATHLHQMKAVNCRHDKIRPFAMMHRTIKHTSPRFSMLHAPLSPRHNSSPRCLPAERESNASIYSQCKSHMVDNWD</sequence>
<comment type="caution">
    <text evidence="2">The sequence shown here is derived from an EMBL/GenBank/DDBJ whole genome shotgun (WGS) entry which is preliminary data.</text>
</comment>
<dbReference type="EMBL" id="BGZK01001702">
    <property type="protein sequence ID" value="GBP84857.1"/>
    <property type="molecule type" value="Genomic_DNA"/>
</dbReference>
<feature type="compositionally biased region" description="Basic residues" evidence="1">
    <location>
        <begin position="10"/>
        <end position="25"/>
    </location>
</feature>
<evidence type="ECO:0000313" key="2">
    <source>
        <dbReference type="EMBL" id="GBP84857.1"/>
    </source>
</evidence>
<name>A0A4C1ZE37_EUMVA</name>
<accession>A0A4C1ZE37</accession>
<protein>
    <submittedName>
        <fullName evidence="2">Uncharacterized protein</fullName>
    </submittedName>
</protein>
<dbReference type="AlphaFoldDB" id="A0A4C1ZE37"/>
<evidence type="ECO:0000256" key="1">
    <source>
        <dbReference type="SAM" id="MobiDB-lite"/>
    </source>
</evidence>
<organism evidence="2 3">
    <name type="scientific">Eumeta variegata</name>
    <name type="common">Bagworm moth</name>
    <name type="synonym">Eumeta japonica</name>
    <dbReference type="NCBI Taxonomy" id="151549"/>
    <lineage>
        <taxon>Eukaryota</taxon>
        <taxon>Metazoa</taxon>
        <taxon>Ecdysozoa</taxon>
        <taxon>Arthropoda</taxon>
        <taxon>Hexapoda</taxon>
        <taxon>Insecta</taxon>
        <taxon>Pterygota</taxon>
        <taxon>Neoptera</taxon>
        <taxon>Endopterygota</taxon>
        <taxon>Lepidoptera</taxon>
        <taxon>Glossata</taxon>
        <taxon>Ditrysia</taxon>
        <taxon>Tineoidea</taxon>
        <taxon>Psychidae</taxon>
        <taxon>Oiketicinae</taxon>
        <taxon>Eumeta</taxon>
    </lineage>
</organism>
<evidence type="ECO:0000313" key="3">
    <source>
        <dbReference type="Proteomes" id="UP000299102"/>
    </source>
</evidence>